<dbReference type="PROSITE" id="PS50969">
    <property type="entry name" value="FCP1"/>
    <property type="match status" value="1"/>
</dbReference>
<dbReference type="Proteomes" id="UP001341840">
    <property type="component" value="Unassembled WGS sequence"/>
</dbReference>
<reference evidence="3 4" key="1">
    <citation type="journal article" date="2023" name="Plants (Basel)">
        <title>Bridging the Gap: Combining Genomics and Transcriptomics Approaches to Understand Stylosanthes scabra, an Orphan Legume from the Brazilian Caatinga.</title>
        <authorList>
            <person name="Ferreira-Neto J.R.C."/>
            <person name="da Silva M.D."/>
            <person name="Binneck E."/>
            <person name="de Melo N.F."/>
            <person name="da Silva R.H."/>
            <person name="de Melo A.L.T.M."/>
            <person name="Pandolfi V."/>
            <person name="Bustamante F.O."/>
            <person name="Brasileiro-Vidal A.C."/>
            <person name="Benko-Iseppon A.M."/>
        </authorList>
    </citation>
    <scope>NUCLEOTIDE SEQUENCE [LARGE SCALE GENOMIC DNA]</scope>
    <source>
        <tissue evidence="3">Leaves</tissue>
    </source>
</reference>
<feature type="compositionally biased region" description="Basic and acidic residues" evidence="1">
    <location>
        <begin position="112"/>
        <end position="123"/>
    </location>
</feature>
<proteinExistence type="predicted"/>
<feature type="region of interest" description="Disordered" evidence="1">
    <location>
        <begin position="1"/>
        <end position="229"/>
    </location>
</feature>
<feature type="domain" description="FCP1 homology" evidence="2">
    <location>
        <begin position="310"/>
        <end position="497"/>
    </location>
</feature>
<evidence type="ECO:0000256" key="1">
    <source>
        <dbReference type="SAM" id="MobiDB-lite"/>
    </source>
</evidence>
<dbReference type="InterPro" id="IPR050365">
    <property type="entry name" value="TIM50"/>
</dbReference>
<dbReference type="EMBL" id="JASCZI010211801">
    <property type="protein sequence ID" value="MED6196807.1"/>
    <property type="molecule type" value="Genomic_DNA"/>
</dbReference>
<feature type="region of interest" description="Disordered" evidence="1">
    <location>
        <begin position="282"/>
        <end position="306"/>
    </location>
</feature>
<evidence type="ECO:0000259" key="2">
    <source>
        <dbReference type="PROSITE" id="PS50969"/>
    </source>
</evidence>
<feature type="compositionally biased region" description="Polar residues" evidence="1">
    <location>
        <begin position="297"/>
        <end position="306"/>
    </location>
</feature>
<dbReference type="InterPro" id="IPR004274">
    <property type="entry name" value="FCP1_dom"/>
</dbReference>
<feature type="compositionally biased region" description="Polar residues" evidence="1">
    <location>
        <begin position="128"/>
        <end position="145"/>
    </location>
</feature>
<protein>
    <recommendedName>
        <fullName evidence="2">FCP1 homology domain-containing protein</fullName>
    </recommendedName>
</protein>
<dbReference type="SUPFAM" id="SSF56784">
    <property type="entry name" value="HAD-like"/>
    <property type="match status" value="1"/>
</dbReference>
<name>A0ABU6XFI9_9FABA</name>
<dbReference type="InterPro" id="IPR023214">
    <property type="entry name" value="HAD_sf"/>
</dbReference>
<sequence length="619" mass="68835">MEELNLPSKQSLEGKEKEQGEVAEHPSLKNDATANEVNPSRDRGWWRKKETKQGEAAECKGTTTKEVDPLPCKNVAHKNKGPNVSLDNCGLETDATSEKINSSPKPKRKRKEEKLVEAVEHKGPNASLGKTTPNTDVDNKLSNIDANREDASSSSKRKRRRKNKKQENAVEHKGPHASPDKISQKIDDTTGDSLQISPALPHLLGSQDIVECSSKKKTRRRKRRKTKHNAVESIVNTCDAPNDTFSSKLCTPALTSEHPIQSMSTDPVRGQSCAETNICQRGNNKGKQHIPKKETENTNGESVSQHISLSNSKNKLLILDMNGLLADFVKKVPQGSRTPDFNIYGGRKGSTKVFKRPFCDDFLQFCLDRFHVGVWSSRKKKKLGRAVNKIFRQLASKLLFRWDRSQCTKTPTCTLEDKDKPIVFKEIRKLWEKVDDSLPWKKGEFNESNTLLLDDSPYKAILNPRNSAIFPNSYHFDDAGDTALGPGGELRVYLEGLADAENVQEYVASHPFGQDPITEAHPSWNFYHEVTEALKQRQIAYQMRAMSRGQLGSSTVTDQNTVHLQPAAGDPPQSPLAFVAPVTGNPQLTKVPPPPATREALQLTDRLPLPSTATAAILP</sequence>
<dbReference type="PANTHER" id="PTHR12210">
    <property type="entry name" value="DULLARD PROTEIN PHOSPHATASE"/>
    <property type="match status" value="1"/>
</dbReference>
<feature type="compositionally biased region" description="Basic residues" evidence="1">
    <location>
        <begin position="155"/>
        <end position="164"/>
    </location>
</feature>
<feature type="compositionally biased region" description="Basic residues" evidence="1">
    <location>
        <begin position="215"/>
        <end position="228"/>
    </location>
</feature>
<dbReference type="Gene3D" id="3.40.50.1000">
    <property type="entry name" value="HAD superfamily/HAD-like"/>
    <property type="match status" value="1"/>
</dbReference>
<accession>A0ABU6XFI9</accession>
<evidence type="ECO:0000313" key="3">
    <source>
        <dbReference type="EMBL" id="MED6196807.1"/>
    </source>
</evidence>
<keyword evidence="4" id="KW-1185">Reference proteome</keyword>
<dbReference type="SMART" id="SM00577">
    <property type="entry name" value="CPDc"/>
    <property type="match status" value="1"/>
</dbReference>
<organism evidence="3 4">
    <name type="scientific">Stylosanthes scabra</name>
    <dbReference type="NCBI Taxonomy" id="79078"/>
    <lineage>
        <taxon>Eukaryota</taxon>
        <taxon>Viridiplantae</taxon>
        <taxon>Streptophyta</taxon>
        <taxon>Embryophyta</taxon>
        <taxon>Tracheophyta</taxon>
        <taxon>Spermatophyta</taxon>
        <taxon>Magnoliopsida</taxon>
        <taxon>eudicotyledons</taxon>
        <taxon>Gunneridae</taxon>
        <taxon>Pentapetalae</taxon>
        <taxon>rosids</taxon>
        <taxon>fabids</taxon>
        <taxon>Fabales</taxon>
        <taxon>Fabaceae</taxon>
        <taxon>Papilionoideae</taxon>
        <taxon>50 kb inversion clade</taxon>
        <taxon>dalbergioids sensu lato</taxon>
        <taxon>Dalbergieae</taxon>
        <taxon>Pterocarpus clade</taxon>
        <taxon>Stylosanthes</taxon>
    </lineage>
</organism>
<feature type="compositionally biased region" description="Basic and acidic residues" evidence="1">
    <location>
        <begin position="39"/>
        <end position="68"/>
    </location>
</feature>
<evidence type="ECO:0000313" key="4">
    <source>
        <dbReference type="Proteomes" id="UP001341840"/>
    </source>
</evidence>
<gene>
    <name evidence="3" type="ORF">PIB30_050779</name>
</gene>
<comment type="caution">
    <text evidence="3">The sequence shown here is derived from an EMBL/GenBank/DDBJ whole genome shotgun (WGS) entry which is preliminary data.</text>
</comment>
<dbReference type="Pfam" id="PF03031">
    <property type="entry name" value="NIF"/>
    <property type="match status" value="1"/>
</dbReference>
<feature type="compositionally biased region" description="Basic and acidic residues" evidence="1">
    <location>
        <begin position="165"/>
        <end position="188"/>
    </location>
</feature>
<feature type="compositionally biased region" description="Basic and acidic residues" evidence="1">
    <location>
        <begin position="12"/>
        <end position="28"/>
    </location>
</feature>
<dbReference type="InterPro" id="IPR036412">
    <property type="entry name" value="HAD-like_sf"/>
</dbReference>